<proteinExistence type="predicted"/>
<gene>
    <name evidence="3" type="ORF">HFP15_31775</name>
</gene>
<dbReference type="Proteomes" id="UP000715441">
    <property type="component" value="Unassembled WGS sequence"/>
</dbReference>
<accession>A0ABX1JDC4</accession>
<sequence>MATRDARSLPPDALEALRRRAVAAVESGASQTEVARLFGVSRKTVGVWVSAYQRMGEESFRPKRRGRRPGEQMALSPAQQAWIVRTIVDGTPDRLGMPHRLWTGQAIVELVNREFRILLSPATVSKYLLRWGLIEERRLLDNRRGAGTVPVPRRGMRGVSGNEWIANAEILWLAWTRPHAPLHPQRGPVAGRQNLMSGFRDYFGDVNVLVAMSNRGVVFFQAKRGPFDAKQVTEFLERLMAQLGKGLNVIICGWPLQYYGLVRTWPQRYPNRVSVRFTLT</sequence>
<evidence type="ECO:0000259" key="1">
    <source>
        <dbReference type="Pfam" id="PF13518"/>
    </source>
</evidence>
<dbReference type="InterPro" id="IPR009057">
    <property type="entry name" value="Homeodomain-like_sf"/>
</dbReference>
<feature type="domain" description="Insertion element IS150 protein InsJ-like helix-turn-helix" evidence="1">
    <location>
        <begin position="18"/>
        <end position="68"/>
    </location>
</feature>
<dbReference type="InterPro" id="IPR055247">
    <property type="entry name" value="InsJ-like_HTH"/>
</dbReference>
<feature type="domain" description="Winged helix-turn helix" evidence="2">
    <location>
        <begin position="99"/>
        <end position="133"/>
    </location>
</feature>
<evidence type="ECO:0000313" key="3">
    <source>
        <dbReference type="EMBL" id="NKQ57454.1"/>
    </source>
</evidence>
<evidence type="ECO:0000313" key="4">
    <source>
        <dbReference type="Proteomes" id="UP000715441"/>
    </source>
</evidence>
<dbReference type="InterPro" id="IPR025959">
    <property type="entry name" value="Winged_HTH_dom"/>
</dbReference>
<dbReference type="EMBL" id="JAAXLS010000036">
    <property type="protein sequence ID" value="NKQ57454.1"/>
    <property type="molecule type" value="Genomic_DNA"/>
</dbReference>
<keyword evidence="4" id="KW-1185">Reference proteome</keyword>
<reference evidence="3 4" key="1">
    <citation type="submission" date="2020-04" db="EMBL/GenBank/DDBJ databases">
        <title>Novel species.</title>
        <authorList>
            <person name="Teo W.F.A."/>
            <person name="Lipun K."/>
            <person name="Srisuk N."/>
            <person name="Duangmal K."/>
        </authorList>
    </citation>
    <scope>NUCLEOTIDE SEQUENCE [LARGE SCALE GENOMIC DNA]</scope>
    <source>
        <strain evidence="3 4">K13G38</strain>
    </source>
</reference>
<comment type="caution">
    <text evidence="3">The sequence shown here is derived from an EMBL/GenBank/DDBJ whole genome shotgun (WGS) entry which is preliminary data.</text>
</comment>
<dbReference type="Gene3D" id="1.10.10.60">
    <property type="entry name" value="Homeodomain-like"/>
    <property type="match status" value="1"/>
</dbReference>
<name>A0ABX1JDC4_9PSEU</name>
<protein>
    <submittedName>
        <fullName evidence="3">Helix-turn-helix domain-containing protein</fullName>
    </submittedName>
</protein>
<dbReference type="Pfam" id="PF13592">
    <property type="entry name" value="HTH_33"/>
    <property type="match status" value="1"/>
</dbReference>
<dbReference type="Pfam" id="PF13518">
    <property type="entry name" value="HTH_28"/>
    <property type="match status" value="1"/>
</dbReference>
<dbReference type="SUPFAM" id="SSF46689">
    <property type="entry name" value="Homeodomain-like"/>
    <property type="match status" value="1"/>
</dbReference>
<evidence type="ECO:0000259" key="2">
    <source>
        <dbReference type="Pfam" id="PF13592"/>
    </source>
</evidence>
<organism evidence="3 4">
    <name type="scientific">Amycolatopsis acididurans</name>
    <dbReference type="NCBI Taxonomy" id="2724524"/>
    <lineage>
        <taxon>Bacteria</taxon>
        <taxon>Bacillati</taxon>
        <taxon>Actinomycetota</taxon>
        <taxon>Actinomycetes</taxon>
        <taxon>Pseudonocardiales</taxon>
        <taxon>Pseudonocardiaceae</taxon>
        <taxon>Amycolatopsis</taxon>
    </lineage>
</organism>